<proteinExistence type="predicted"/>
<name>A0A106QCN9_9BURK</name>
<accession>A0A106QCN9</accession>
<organism evidence="1 2">
    <name type="scientific">Burkholderia ubonensis</name>
    <dbReference type="NCBI Taxonomy" id="101571"/>
    <lineage>
        <taxon>Bacteria</taxon>
        <taxon>Pseudomonadati</taxon>
        <taxon>Pseudomonadota</taxon>
        <taxon>Betaproteobacteria</taxon>
        <taxon>Burkholderiales</taxon>
        <taxon>Burkholderiaceae</taxon>
        <taxon>Burkholderia</taxon>
        <taxon>Burkholderia cepacia complex</taxon>
    </lineage>
</organism>
<comment type="caution">
    <text evidence="1">The sequence shown here is derived from an EMBL/GenBank/DDBJ whole genome shotgun (WGS) entry which is preliminary data.</text>
</comment>
<reference evidence="1 2" key="1">
    <citation type="submission" date="2015-11" db="EMBL/GenBank/DDBJ databases">
        <title>Expanding the genomic diversity of Burkholderia species for the development of highly accurate diagnostics.</title>
        <authorList>
            <person name="Sahl J."/>
            <person name="Keim P."/>
            <person name="Wagner D."/>
        </authorList>
    </citation>
    <scope>NUCLEOTIDE SEQUENCE [LARGE SCALE GENOMIC DNA]</scope>
    <source>
        <strain evidence="1 2">MSMB2087WGS</strain>
    </source>
</reference>
<dbReference type="EMBL" id="LPHD01000049">
    <property type="protein sequence ID" value="KWA83853.1"/>
    <property type="molecule type" value="Genomic_DNA"/>
</dbReference>
<evidence type="ECO:0000313" key="1">
    <source>
        <dbReference type="EMBL" id="KWA83853.1"/>
    </source>
</evidence>
<evidence type="ECO:0000313" key="2">
    <source>
        <dbReference type="Proteomes" id="UP000060630"/>
    </source>
</evidence>
<dbReference type="AlphaFoldDB" id="A0A106QCN9"/>
<dbReference type="RefSeq" id="WP_060192092.1">
    <property type="nucleotide sequence ID" value="NZ_LPHD01000049.1"/>
</dbReference>
<sequence>MAQSEPRYVADFPHGAVLRDHLDPESGLRVLVVRGPFSFLGYVGVRADHTLAELEDLHFQCHWGITFNGWGDTDSFREPGWYWWGWDYAHGLDHVDYVASLPPEASDEDKALAARMNQQLENLVAEFFRTPDDRQADEDAATEACGDVQLAIPQLEPLPRKKWTVNEVFEDALDVLMELKAGLEQSQTLSVLLTQRYTKPASH</sequence>
<protein>
    <submittedName>
        <fullName evidence="1">Uncharacterized protein</fullName>
    </submittedName>
</protein>
<gene>
    <name evidence="1" type="ORF">WL29_21035</name>
</gene>
<dbReference type="Proteomes" id="UP000060630">
    <property type="component" value="Unassembled WGS sequence"/>
</dbReference>